<evidence type="ECO:0000256" key="5">
    <source>
        <dbReference type="ARBA" id="ARBA00022801"/>
    </source>
</evidence>
<evidence type="ECO:0000256" key="8">
    <source>
        <dbReference type="ARBA" id="ARBA00051875"/>
    </source>
</evidence>
<dbReference type="GO" id="GO:0009146">
    <property type="term" value="P:purine nucleoside triphosphate catabolic process"/>
    <property type="evidence" value="ECO:0007669"/>
    <property type="project" value="UniProtKB-UniRule"/>
</dbReference>
<evidence type="ECO:0000256" key="11">
    <source>
        <dbReference type="RuleBase" id="RU003781"/>
    </source>
</evidence>
<feature type="active site" description="Proton acceptor" evidence="10">
    <location>
        <position position="73"/>
    </location>
</feature>
<name>A0A5C5XA55_9PLAN</name>
<keyword evidence="13" id="KW-1185">Reference proteome</keyword>
<sequence>MSSTPEIVLASRNAKKAAEIDVLLQPYGIHVRPVSDFPNATEVVEDGTSFSENAAKKARQTAKETGLWAIGEDSGICVDALKGAPGIYSARFSGPDATDEKNNQFLQEQLQDVPSAKRTAHYVCHVALADPSGEVRLHVERTCNGVIIREPRGENGFGYDPYFLIREYGKTFGELSPVVKKAISHRARAFGELIPKLLGENLFSQE</sequence>
<comment type="function">
    <text evidence="10">Pyrophosphatase that catalyzes the hydrolysis of nucleoside triphosphates to their monophosphate derivatives, with a high preference for the non-canonical purine nucleotides XTP (xanthosine triphosphate), dITP (deoxyinosine triphosphate) and ITP. Seems to function as a house-cleaning enzyme that removes non-canonical purine nucleotides from the nucleotide pool, thus preventing their incorporation into DNA/RNA and avoiding chromosomal lesions.</text>
</comment>
<dbReference type="GO" id="GO:0000166">
    <property type="term" value="F:nucleotide binding"/>
    <property type="evidence" value="ECO:0007669"/>
    <property type="project" value="UniProtKB-KW"/>
</dbReference>
<feature type="binding site" evidence="10">
    <location>
        <begin position="185"/>
        <end position="186"/>
    </location>
    <ligand>
        <name>substrate</name>
    </ligand>
</feature>
<protein>
    <recommendedName>
        <fullName evidence="10">dITP/XTP pyrophosphatase</fullName>
        <ecNumber evidence="10">3.6.1.66</ecNumber>
    </recommendedName>
    <alternativeName>
        <fullName evidence="10">Non-canonical purine NTP pyrophosphatase</fullName>
    </alternativeName>
    <alternativeName>
        <fullName evidence="10">Non-standard purine NTP pyrophosphatase</fullName>
    </alternativeName>
    <alternativeName>
        <fullName evidence="10">Nucleoside-triphosphate diphosphatase</fullName>
    </alternativeName>
    <alternativeName>
        <fullName evidence="10">Nucleoside-triphosphate pyrophosphatase</fullName>
        <shortName evidence="10">NTPase</shortName>
    </alternativeName>
</protein>
<keyword evidence="4 10" id="KW-0547">Nucleotide-binding</keyword>
<dbReference type="GO" id="GO:0005829">
    <property type="term" value="C:cytosol"/>
    <property type="evidence" value="ECO:0007669"/>
    <property type="project" value="TreeGrafter"/>
</dbReference>
<evidence type="ECO:0000256" key="9">
    <source>
        <dbReference type="ARBA" id="ARBA00052017"/>
    </source>
</evidence>
<evidence type="ECO:0000256" key="1">
    <source>
        <dbReference type="ARBA" id="ARBA00008023"/>
    </source>
</evidence>
<dbReference type="PANTHER" id="PTHR11067:SF9">
    <property type="entry name" value="INOSINE TRIPHOSPHATE PYROPHOSPHATASE"/>
    <property type="match status" value="1"/>
</dbReference>
<dbReference type="GO" id="GO:0009117">
    <property type="term" value="P:nucleotide metabolic process"/>
    <property type="evidence" value="ECO:0007669"/>
    <property type="project" value="UniProtKB-KW"/>
</dbReference>
<keyword evidence="5 10" id="KW-0378">Hydrolase</keyword>
<accession>A0A5C5XA55</accession>
<dbReference type="InterPro" id="IPR029001">
    <property type="entry name" value="ITPase-like_fam"/>
</dbReference>
<comment type="similarity">
    <text evidence="1 10 11">Belongs to the HAM1 NTPase family.</text>
</comment>
<comment type="caution">
    <text evidence="10">Lacks conserved residue(s) required for the propagation of feature annotation.</text>
</comment>
<dbReference type="CDD" id="cd00515">
    <property type="entry name" value="HAM1"/>
    <property type="match status" value="1"/>
</dbReference>
<evidence type="ECO:0000256" key="4">
    <source>
        <dbReference type="ARBA" id="ARBA00022741"/>
    </source>
</evidence>
<comment type="cofactor">
    <cofactor evidence="10">
        <name>Mg(2+)</name>
        <dbReference type="ChEBI" id="CHEBI:18420"/>
    </cofactor>
    <text evidence="10">Binds 1 Mg(2+) ion per subunit.</text>
</comment>
<organism evidence="12 13">
    <name type="scientific">Rubinisphaera italica</name>
    <dbReference type="NCBI Taxonomy" id="2527969"/>
    <lineage>
        <taxon>Bacteria</taxon>
        <taxon>Pseudomonadati</taxon>
        <taxon>Planctomycetota</taxon>
        <taxon>Planctomycetia</taxon>
        <taxon>Planctomycetales</taxon>
        <taxon>Planctomycetaceae</taxon>
        <taxon>Rubinisphaera</taxon>
    </lineage>
</organism>
<comment type="catalytic activity">
    <reaction evidence="9 10">
        <text>XTP + H2O = XMP + diphosphate + H(+)</text>
        <dbReference type="Rhea" id="RHEA:28610"/>
        <dbReference type="ChEBI" id="CHEBI:15377"/>
        <dbReference type="ChEBI" id="CHEBI:15378"/>
        <dbReference type="ChEBI" id="CHEBI:33019"/>
        <dbReference type="ChEBI" id="CHEBI:57464"/>
        <dbReference type="ChEBI" id="CHEBI:61314"/>
        <dbReference type="EC" id="3.6.1.66"/>
    </reaction>
</comment>
<feature type="binding site" evidence="10">
    <location>
        <position position="180"/>
    </location>
    <ligand>
        <name>substrate</name>
    </ligand>
</feature>
<dbReference type="NCBIfam" id="TIGR00042">
    <property type="entry name" value="RdgB/HAM1 family non-canonical purine NTP pyrophosphatase"/>
    <property type="match status" value="1"/>
</dbReference>
<dbReference type="InterPro" id="IPR002637">
    <property type="entry name" value="RdgB/HAM1"/>
</dbReference>
<dbReference type="InterPro" id="IPR020922">
    <property type="entry name" value="dITP/XTP_pyrophosphatase"/>
</dbReference>
<evidence type="ECO:0000313" key="12">
    <source>
        <dbReference type="EMBL" id="TWT59896.1"/>
    </source>
</evidence>
<gene>
    <name evidence="12" type="ORF">Pan54_06070</name>
</gene>
<evidence type="ECO:0000256" key="10">
    <source>
        <dbReference type="HAMAP-Rule" id="MF_01405"/>
    </source>
</evidence>
<dbReference type="EC" id="3.6.1.66" evidence="10"/>
<comment type="catalytic activity">
    <reaction evidence="8 10">
        <text>dITP + H2O = dIMP + diphosphate + H(+)</text>
        <dbReference type="Rhea" id="RHEA:28342"/>
        <dbReference type="ChEBI" id="CHEBI:15377"/>
        <dbReference type="ChEBI" id="CHEBI:15378"/>
        <dbReference type="ChEBI" id="CHEBI:33019"/>
        <dbReference type="ChEBI" id="CHEBI:61194"/>
        <dbReference type="ChEBI" id="CHEBI:61382"/>
        <dbReference type="EC" id="3.6.1.66"/>
    </reaction>
</comment>
<dbReference type="HAMAP" id="MF_01405">
    <property type="entry name" value="Non_canon_purine_NTPase"/>
    <property type="match status" value="1"/>
</dbReference>
<dbReference type="AlphaFoldDB" id="A0A5C5XA55"/>
<evidence type="ECO:0000256" key="7">
    <source>
        <dbReference type="ARBA" id="ARBA00023080"/>
    </source>
</evidence>
<dbReference type="GO" id="GO:0017111">
    <property type="term" value="F:ribonucleoside triphosphate phosphatase activity"/>
    <property type="evidence" value="ECO:0007669"/>
    <property type="project" value="InterPro"/>
</dbReference>
<dbReference type="PANTHER" id="PTHR11067">
    <property type="entry name" value="INOSINE TRIPHOSPHATE PYROPHOSPHATASE/HAM1 PROTEIN"/>
    <property type="match status" value="1"/>
</dbReference>
<dbReference type="Proteomes" id="UP000316095">
    <property type="component" value="Unassembled WGS sequence"/>
</dbReference>
<dbReference type="EMBL" id="SJPG01000001">
    <property type="protein sequence ID" value="TWT59896.1"/>
    <property type="molecule type" value="Genomic_DNA"/>
</dbReference>
<dbReference type="RefSeq" id="WP_146502076.1">
    <property type="nucleotide sequence ID" value="NZ_SJPG01000001.1"/>
</dbReference>
<evidence type="ECO:0000256" key="2">
    <source>
        <dbReference type="ARBA" id="ARBA00011738"/>
    </source>
</evidence>
<comment type="subunit">
    <text evidence="2 10">Homodimer.</text>
</comment>
<dbReference type="OrthoDB" id="9807456at2"/>
<feature type="binding site" evidence="10">
    <location>
        <position position="73"/>
    </location>
    <ligand>
        <name>Mg(2+)</name>
        <dbReference type="ChEBI" id="CHEBI:18420"/>
    </ligand>
</feature>
<comment type="catalytic activity">
    <reaction evidence="10">
        <text>ITP + H2O = IMP + diphosphate + H(+)</text>
        <dbReference type="Rhea" id="RHEA:29399"/>
        <dbReference type="ChEBI" id="CHEBI:15377"/>
        <dbReference type="ChEBI" id="CHEBI:15378"/>
        <dbReference type="ChEBI" id="CHEBI:33019"/>
        <dbReference type="ChEBI" id="CHEBI:58053"/>
        <dbReference type="ChEBI" id="CHEBI:61402"/>
        <dbReference type="EC" id="3.6.1.66"/>
    </reaction>
</comment>
<dbReference type="GO" id="GO:0046872">
    <property type="term" value="F:metal ion binding"/>
    <property type="evidence" value="ECO:0007669"/>
    <property type="project" value="UniProtKB-KW"/>
</dbReference>
<dbReference type="Gene3D" id="3.90.950.10">
    <property type="match status" value="1"/>
</dbReference>
<feature type="binding site" evidence="10">
    <location>
        <begin position="157"/>
        <end position="160"/>
    </location>
    <ligand>
        <name>substrate</name>
    </ligand>
</feature>
<keyword evidence="3 10" id="KW-0479">Metal-binding</keyword>
<reference evidence="12 13" key="1">
    <citation type="submission" date="2019-02" db="EMBL/GenBank/DDBJ databases">
        <title>Deep-cultivation of Planctomycetes and their phenomic and genomic characterization uncovers novel biology.</title>
        <authorList>
            <person name="Wiegand S."/>
            <person name="Jogler M."/>
            <person name="Boedeker C."/>
            <person name="Pinto D."/>
            <person name="Vollmers J."/>
            <person name="Rivas-Marin E."/>
            <person name="Kohn T."/>
            <person name="Peeters S.H."/>
            <person name="Heuer A."/>
            <person name="Rast P."/>
            <person name="Oberbeckmann S."/>
            <person name="Bunk B."/>
            <person name="Jeske O."/>
            <person name="Meyerdierks A."/>
            <person name="Storesund J.E."/>
            <person name="Kallscheuer N."/>
            <person name="Luecker S."/>
            <person name="Lage O.M."/>
            <person name="Pohl T."/>
            <person name="Merkel B.J."/>
            <person name="Hornburger P."/>
            <person name="Mueller R.-W."/>
            <person name="Bruemmer F."/>
            <person name="Labrenz M."/>
            <person name="Spormann A.M."/>
            <person name="Op Den Camp H."/>
            <person name="Overmann J."/>
            <person name="Amann R."/>
            <person name="Jetten M.S.M."/>
            <person name="Mascher T."/>
            <person name="Medema M.H."/>
            <person name="Devos D.P."/>
            <person name="Kaster A.-K."/>
            <person name="Ovreas L."/>
            <person name="Rohde M."/>
            <person name="Galperin M.Y."/>
            <person name="Jogler C."/>
        </authorList>
    </citation>
    <scope>NUCLEOTIDE SEQUENCE [LARGE SCALE GENOMIC DNA]</scope>
    <source>
        <strain evidence="12 13">Pan54</strain>
    </source>
</reference>
<comment type="caution">
    <text evidence="12">The sequence shown here is derived from an EMBL/GenBank/DDBJ whole genome shotgun (WGS) entry which is preliminary data.</text>
</comment>
<feature type="binding site" evidence="10">
    <location>
        <position position="74"/>
    </location>
    <ligand>
        <name>substrate</name>
    </ligand>
</feature>
<dbReference type="GO" id="GO:0036220">
    <property type="term" value="F:ITP diphosphatase activity"/>
    <property type="evidence" value="ECO:0007669"/>
    <property type="project" value="UniProtKB-UniRule"/>
</dbReference>
<keyword evidence="7 10" id="KW-0546">Nucleotide metabolism</keyword>
<dbReference type="FunFam" id="3.90.950.10:FF:000001">
    <property type="entry name" value="dITP/XTP pyrophosphatase"/>
    <property type="match status" value="1"/>
</dbReference>
<dbReference type="GO" id="GO:0036222">
    <property type="term" value="F:XTP diphosphatase activity"/>
    <property type="evidence" value="ECO:0007669"/>
    <property type="project" value="UniProtKB-UniRule"/>
</dbReference>
<evidence type="ECO:0000256" key="3">
    <source>
        <dbReference type="ARBA" id="ARBA00022723"/>
    </source>
</evidence>
<dbReference type="SUPFAM" id="SSF52972">
    <property type="entry name" value="ITPase-like"/>
    <property type="match status" value="1"/>
</dbReference>
<dbReference type="Pfam" id="PF01725">
    <property type="entry name" value="Ham1p_like"/>
    <property type="match status" value="1"/>
</dbReference>
<proteinExistence type="inferred from homology"/>
<keyword evidence="6 10" id="KW-0460">Magnesium</keyword>
<evidence type="ECO:0000313" key="13">
    <source>
        <dbReference type="Proteomes" id="UP000316095"/>
    </source>
</evidence>
<dbReference type="GO" id="GO:0035870">
    <property type="term" value="F:dITP diphosphatase activity"/>
    <property type="evidence" value="ECO:0007669"/>
    <property type="project" value="UniProtKB-UniRule"/>
</dbReference>
<feature type="binding site" evidence="10">
    <location>
        <begin position="11"/>
        <end position="16"/>
    </location>
    <ligand>
        <name>substrate</name>
    </ligand>
</feature>
<evidence type="ECO:0000256" key="6">
    <source>
        <dbReference type="ARBA" id="ARBA00022842"/>
    </source>
</evidence>